<gene>
    <name evidence="2" type="ORF">D9619_008648</name>
</gene>
<dbReference type="EMBL" id="JAACJJ010000029">
    <property type="protein sequence ID" value="KAF5319665.1"/>
    <property type="molecule type" value="Genomic_DNA"/>
</dbReference>
<comment type="caution">
    <text evidence="2">The sequence shown here is derived from an EMBL/GenBank/DDBJ whole genome shotgun (WGS) entry which is preliminary data.</text>
</comment>
<keyword evidence="3" id="KW-1185">Reference proteome</keyword>
<protein>
    <submittedName>
        <fullName evidence="2">Uncharacterized protein</fullName>
    </submittedName>
</protein>
<reference evidence="2 3" key="1">
    <citation type="journal article" date="2020" name="ISME J.">
        <title>Uncovering the hidden diversity of litter-decomposition mechanisms in mushroom-forming fungi.</title>
        <authorList>
            <person name="Floudas D."/>
            <person name="Bentzer J."/>
            <person name="Ahren D."/>
            <person name="Johansson T."/>
            <person name="Persson P."/>
            <person name="Tunlid A."/>
        </authorList>
    </citation>
    <scope>NUCLEOTIDE SEQUENCE [LARGE SCALE GENOMIC DNA]</scope>
    <source>
        <strain evidence="2 3">CBS 101986</strain>
    </source>
</reference>
<accession>A0A8H5BAI9</accession>
<proteinExistence type="predicted"/>
<sequence length="146" mass="16272">MPTNAASTVPVVNTNLPSSNIRCQEARLAPVAHISCRYTLQTTPRRPLTHEAELMVAPVMESPKTPHKQSIKKPLAYKSTSKEITPQDIRYQVAYPSKRLRKKSTAAPTKKETAPRKRRRVASDPNAPPPRRSARIAEKTVAKAKK</sequence>
<dbReference type="Proteomes" id="UP000567179">
    <property type="component" value="Unassembled WGS sequence"/>
</dbReference>
<organism evidence="2 3">
    <name type="scientific">Psilocybe cf. subviscida</name>
    <dbReference type="NCBI Taxonomy" id="2480587"/>
    <lineage>
        <taxon>Eukaryota</taxon>
        <taxon>Fungi</taxon>
        <taxon>Dikarya</taxon>
        <taxon>Basidiomycota</taxon>
        <taxon>Agaricomycotina</taxon>
        <taxon>Agaricomycetes</taxon>
        <taxon>Agaricomycetidae</taxon>
        <taxon>Agaricales</taxon>
        <taxon>Agaricineae</taxon>
        <taxon>Strophariaceae</taxon>
        <taxon>Psilocybe</taxon>
    </lineage>
</organism>
<dbReference type="AlphaFoldDB" id="A0A8H5BAI9"/>
<evidence type="ECO:0000313" key="3">
    <source>
        <dbReference type="Proteomes" id="UP000567179"/>
    </source>
</evidence>
<name>A0A8H5BAI9_9AGAR</name>
<evidence type="ECO:0000313" key="2">
    <source>
        <dbReference type="EMBL" id="KAF5319665.1"/>
    </source>
</evidence>
<evidence type="ECO:0000256" key="1">
    <source>
        <dbReference type="SAM" id="MobiDB-lite"/>
    </source>
</evidence>
<feature type="compositionally biased region" description="Basic and acidic residues" evidence="1">
    <location>
        <begin position="135"/>
        <end position="146"/>
    </location>
</feature>
<feature type="region of interest" description="Disordered" evidence="1">
    <location>
        <begin position="59"/>
        <end position="146"/>
    </location>
</feature>